<organism evidence="1">
    <name type="scientific">Cuerna arida</name>
    <dbReference type="NCBI Taxonomy" id="1464854"/>
    <lineage>
        <taxon>Eukaryota</taxon>
        <taxon>Metazoa</taxon>
        <taxon>Ecdysozoa</taxon>
        <taxon>Arthropoda</taxon>
        <taxon>Hexapoda</taxon>
        <taxon>Insecta</taxon>
        <taxon>Pterygota</taxon>
        <taxon>Neoptera</taxon>
        <taxon>Paraneoptera</taxon>
        <taxon>Hemiptera</taxon>
        <taxon>Auchenorrhyncha</taxon>
        <taxon>Membracoidea</taxon>
        <taxon>Cicadellidae</taxon>
        <taxon>Cicadellinae</taxon>
        <taxon>Proconiini</taxon>
        <taxon>Cuerna</taxon>
    </lineage>
</organism>
<dbReference type="PANTHER" id="PTHR15739">
    <property type="entry name" value="ZINC FINGER PROTEIN"/>
    <property type="match status" value="1"/>
</dbReference>
<dbReference type="PANTHER" id="PTHR15739:SF5">
    <property type="entry name" value="LD23158P"/>
    <property type="match status" value="1"/>
</dbReference>
<dbReference type="Gene3D" id="3.80.10.10">
    <property type="entry name" value="Ribonuclease Inhibitor"/>
    <property type="match status" value="1"/>
</dbReference>
<protein>
    <submittedName>
        <fullName evidence="1">Uncharacterized protein</fullName>
    </submittedName>
</protein>
<evidence type="ECO:0000313" key="1">
    <source>
        <dbReference type="EMBL" id="JAS50495.1"/>
    </source>
</evidence>
<dbReference type="AlphaFoldDB" id="A0A1B6FJY5"/>
<gene>
    <name evidence="1" type="ORF">g.8109</name>
</gene>
<sequence length="362" mass="41203">MFSQSETVVLEGGPVRDWRRLEVRMKHSRIKCLDMTKMTIPELREVREAMWDQLIMTVKRVETLEKIEMCRCSSIHLEKIAAVSSNLEYLSVGPIESRQIHLATFERKHLIELKLKGHRELGLKINDARVLSTLSNLKTLSLTVVKNMSEVLLVVGTMTQLESLELGDMTNLTVIEVVQGFNQLNNLKRLRLEKGQEGCPTNAILQTICRLPSLKQLELINFDIDDGFKDSLSLCSNIEKLLLIPTYGGQFQKTNYQVLQGVCTLPRTLKQFTWVMTLELLSETEKVVEDCIKKGGVVGSCSNQNLNEYKGSCAMLYNPITTKVDVMELSRLQHVLILMLPNAQVSLIKTPFKKTWRQTIPI</sequence>
<dbReference type="EMBL" id="GECZ01019274">
    <property type="protein sequence ID" value="JAS50495.1"/>
    <property type="molecule type" value="Transcribed_RNA"/>
</dbReference>
<reference evidence="1" key="1">
    <citation type="submission" date="2015-11" db="EMBL/GenBank/DDBJ databases">
        <title>De novo transcriptome assembly of four potential Pierce s Disease insect vectors from Arizona vineyards.</title>
        <authorList>
            <person name="Tassone E.E."/>
        </authorList>
    </citation>
    <scope>NUCLEOTIDE SEQUENCE</scope>
</reference>
<proteinExistence type="predicted"/>
<name>A0A1B6FJY5_9HEMI</name>
<accession>A0A1B6FJY5</accession>
<dbReference type="InterPro" id="IPR032675">
    <property type="entry name" value="LRR_dom_sf"/>
</dbReference>
<dbReference type="SUPFAM" id="SSF52047">
    <property type="entry name" value="RNI-like"/>
    <property type="match status" value="1"/>
</dbReference>
<dbReference type="InterPro" id="IPR052283">
    <property type="entry name" value="GenomicStab_NeuMorph_Reg"/>
</dbReference>